<dbReference type="AlphaFoldDB" id="A0A2M4B281"/>
<evidence type="ECO:0000313" key="1">
    <source>
        <dbReference type="EMBL" id="MBW47135.1"/>
    </source>
</evidence>
<organism evidence="1">
    <name type="scientific">Anopheles triannulatus</name>
    <dbReference type="NCBI Taxonomy" id="58253"/>
    <lineage>
        <taxon>Eukaryota</taxon>
        <taxon>Metazoa</taxon>
        <taxon>Ecdysozoa</taxon>
        <taxon>Arthropoda</taxon>
        <taxon>Hexapoda</taxon>
        <taxon>Insecta</taxon>
        <taxon>Pterygota</taxon>
        <taxon>Neoptera</taxon>
        <taxon>Endopterygota</taxon>
        <taxon>Diptera</taxon>
        <taxon>Nematocera</taxon>
        <taxon>Culicoidea</taxon>
        <taxon>Culicidae</taxon>
        <taxon>Anophelinae</taxon>
        <taxon>Anopheles</taxon>
    </lineage>
</organism>
<reference evidence="1" key="1">
    <citation type="submission" date="2018-01" db="EMBL/GenBank/DDBJ databases">
        <title>An insight into the sialome of Amazonian anophelines.</title>
        <authorList>
            <person name="Ribeiro J.M."/>
            <person name="Scarpassa V."/>
            <person name="Calvo E."/>
        </authorList>
    </citation>
    <scope>NUCLEOTIDE SEQUENCE</scope>
    <source>
        <tissue evidence="1">Salivary glands</tissue>
    </source>
</reference>
<sequence>MPSQLLRPNASWLSLPVVHILPLILSEPYPFLCLWPHAYYSPMWPCWLTKHWILIQSPSWHDYYCSSLLSLTAHPSESFPGPV</sequence>
<name>A0A2M4B281_9DIPT</name>
<proteinExistence type="predicted"/>
<accession>A0A2M4B281</accession>
<protein>
    <submittedName>
        <fullName evidence="1">Putative secreted protein</fullName>
    </submittedName>
</protein>
<dbReference type="EMBL" id="GGFK01013814">
    <property type="protein sequence ID" value="MBW47135.1"/>
    <property type="molecule type" value="Transcribed_RNA"/>
</dbReference>